<evidence type="ECO:0000259" key="8">
    <source>
        <dbReference type="Pfam" id="PF01618"/>
    </source>
</evidence>
<keyword evidence="6" id="KW-0813">Transport</keyword>
<evidence type="ECO:0000256" key="5">
    <source>
        <dbReference type="ARBA" id="ARBA00023136"/>
    </source>
</evidence>
<keyword evidence="10" id="KW-1185">Reference proteome</keyword>
<feature type="transmembrane region" description="Helical" evidence="7">
    <location>
        <begin position="21"/>
        <end position="44"/>
    </location>
</feature>
<gene>
    <name evidence="9" type="ORF">C7452_0705</name>
</gene>
<evidence type="ECO:0000256" key="3">
    <source>
        <dbReference type="ARBA" id="ARBA00022692"/>
    </source>
</evidence>
<dbReference type="EMBL" id="QREL01000001">
    <property type="protein sequence ID" value="REE28685.1"/>
    <property type="molecule type" value="Genomic_DNA"/>
</dbReference>
<keyword evidence="2" id="KW-1003">Cell membrane</keyword>
<keyword evidence="6" id="KW-0653">Protein transport</keyword>
<keyword evidence="5 7" id="KW-0472">Membrane</keyword>
<dbReference type="GeneID" id="82297129"/>
<evidence type="ECO:0000256" key="1">
    <source>
        <dbReference type="ARBA" id="ARBA00004651"/>
    </source>
</evidence>
<dbReference type="InterPro" id="IPR002898">
    <property type="entry name" value="MotA_ExbB_proton_chnl"/>
</dbReference>
<accession>A0A371NDU3</accession>
<dbReference type="AlphaFoldDB" id="A0A371NDU3"/>
<dbReference type="Proteomes" id="UP000256864">
    <property type="component" value="Unassembled WGS sequence"/>
</dbReference>
<reference evidence="9 10" key="1">
    <citation type="submission" date="2018-07" db="EMBL/GenBank/DDBJ databases">
        <title>Genomic Encyclopedia of Type Strains, Phase IV (KMG-IV): sequencing the most valuable type-strain genomes for metagenomic binning, comparative biology and taxonomic classification.</title>
        <authorList>
            <person name="Goeker M."/>
        </authorList>
    </citation>
    <scope>NUCLEOTIDE SEQUENCE [LARGE SCALE GENOMIC DNA]</scope>
    <source>
        <strain evidence="9 10">DSM 7466</strain>
    </source>
</reference>
<name>A0A371NDU3_9EURY</name>
<sequence>MVAVPGSEILSGALHVVSQSLLIPVIAGLLLFMVYAIVTLGGLISEYSGRIRTDVKELESAIKSISNPGTPEKIIEVVDSMDIPQSQKAVLTDIAGTAELGPKSREALARKLIENEELRAAKSLEKTDIVTRLGPTLGLMGTLIPMGPGLAALGAGDINTLAQAIIIAFDTTVVGLASGGIAYIISKVRRRWYEEYLSNLETMAEAVLEVMDNATQTPAKAPLGSK</sequence>
<dbReference type="PANTHER" id="PTHR30625">
    <property type="entry name" value="PROTEIN TOLQ"/>
    <property type="match status" value="1"/>
</dbReference>
<evidence type="ECO:0000313" key="9">
    <source>
        <dbReference type="EMBL" id="REE28685.1"/>
    </source>
</evidence>
<evidence type="ECO:0000256" key="7">
    <source>
        <dbReference type="SAM" id="Phobius"/>
    </source>
</evidence>
<feature type="domain" description="MotA/TolQ/ExbB proton channel" evidence="8">
    <location>
        <begin position="106"/>
        <end position="201"/>
    </location>
</feature>
<keyword evidence="3 7" id="KW-0812">Transmembrane</keyword>
<evidence type="ECO:0000256" key="2">
    <source>
        <dbReference type="ARBA" id="ARBA00022475"/>
    </source>
</evidence>
<evidence type="ECO:0000256" key="4">
    <source>
        <dbReference type="ARBA" id="ARBA00022989"/>
    </source>
</evidence>
<dbReference type="PANTHER" id="PTHR30625:SF3">
    <property type="entry name" value="TOL-PAL SYSTEM PROTEIN TOLQ"/>
    <property type="match status" value="1"/>
</dbReference>
<dbReference type="GO" id="GO:0017038">
    <property type="term" value="P:protein import"/>
    <property type="evidence" value="ECO:0007669"/>
    <property type="project" value="TreeGrafter"/>
</dbReference>
<evidence type="ECO:0000256" key="6">
    <source>
        <dbReference type="RuleBase" id="RU004057"/>
    </source>
</evidence>
<dbReference type="InterPro" id="IPR050790">
    <property type="entry name" value="ExbB/TolQ_transport"/>
</dbReference>
<protein>
    <submittedName>
        <fullName evidence="9">Biopolymer transport protein ExbB/TolQ</fullName>
    </submittedName>
</protein>
<keyword evidence="4 7" id="KW-1133">Transmembrane helix</keyword>
<comment type="subcellular location">
    <subcellularLocation>
        <location evidence="1">Cell membrane</location>
        <topology evidence="1">Multi-pass membrane protein</topology>
    </subcellularLocation>
    <subcellularLocation>
        <location evidence="6">Membrane</location>
        <topology evidence="6">Multi-pass membrane protein</topology>
    </subcellularLocation>
</comment>
<feature type="transmembrane region" description="Helical" evidence="7">
    <location>
        <begin position="136"/>
        <end position="155"/>
    </location>
</feature>
<dbReference type="Pfam" id="PF01618">
    <property type="entry name" value="MotA_ExbB"/>
    <property type="match status" value="1"/>
</dbReference>
<comment type="caution">
    <text evidence="9">The sequence shown here is derived from an EMBL/GenBank/DDBJ whole genome shotgun (WGS) entry which is preliminary data.</text>
</comment>
<proteinExistence type="inferred from homology"/>
<organism evidence="9 10">
    <name type="scientific">Methanothermobacter defluvii</name>
    <dbReference type="NCBI Taxonomy" id="49339"/>
    <lineage>
        <taxon>Archaea</taxon>
        <taxon>Methanobacteriati</taxon>
        <taxon>Methanobacteriota</taxon>
        <taxon>Methanomada group</taxon>
        <taxon>Methanobacteria</taxon>
        <taxon>Methanobacteriales</taxon>
        <taxon>Methanobacteriaceae</taxon>
        <taxon>Methanothermobacter</taxon>
    </lineage>
</organism>
<feature type="transmembrane region" description="Helical" evidence="7">
    <location>
        <begin position="161"/>
        <end position="185"/>
    </location>
</feature>
<dbReference type="GO" id="GO:0005886">
    <property type="term" value="C:plasma membrane"/>
    <property type="evidence" value="ECO:0007669"/>
    <property type="project" value="UniProtKB-SubCell"/>
</dbReference>
<comment type="similarity">
    <text evidence="6">Belongs to the exbB/tolQ family.</text>
</comment>
<evidence type="ECO:0000313" key="10">
    <source>
        <dbReference type="Proteomes" id="UP000256864"/>
    </source>
</evidence>
<dbReference type="RefSeq" id="WP_010876309.1">
    <property type="nucleotide sequence ID" value="NZ_QREL01000001.1"/>
</dbReference>